<sequence>MSKVLSNAKGGVKIVNISTKKFSNYLLVSSLGVNIIGSVFVLFLSSIKGFSVREISLIVGTTPLIILPIFFIWGSILDKYKKVIGFSRIVHISNIVTIGLLIIINNFILFFIINLLRSILLQPNGTLNDKYLLNISKINKGSYGNIRVRSTIGYGLAGIVAPMAIGLGDVYLAIFAGILLVTLSVIMLNNIQEIPDEALENHKIIKVKEKKLISSLKELIKNTAYIKALIIISIITGTQNAASGYGLQMMMIDLKVSKSVIALIPFVMVIFEVLLLLTFDKIKVLKKNDVALAIALGFLVIRWGAMAYTTSYILILIVTTLHGIVTAIVLQVQNKLIGQMVPVDQHFIAFILLSSFSSTILPSLLNLSTGRLYERFGIHVFGLTYLSIVLIAILVLAYGAIKNNVINKKQDKNIKSYI</sequence>
<name>A0A644ZAE9_9ZZZZ</name>
<protein>
    <recommendedName>
        <fullName evidence="9">Major facilitator superfamily associated domain-containing protein</fullName>
    </recommendedName>
</protein>
<dbReference type="SUPFAM" id="SSF103473">
    <property type="entry name" value="MFS general substrate transporter"/>
    <property type="match status" value="1"/>
</dbReference>
<gene>
    <name evidence="10" type="ORF">SDC9_84265</name>
</gene>
<feature type="domain" description="Major facilitator superfamily associated" evidence="9">
    <location>
        <begin position="42"/>
        <end position="359"/>
    </location>
</feature>
<evidence type="ECO:0000256" key="7">
    <source>
        <dbReference type="ARBA" id="ARBA00023136"/>
    </source>
</evidence>
<feature type="transmembrane region" description="Helical" evidence="8">
    <location>
        <begin position="377"/>
        <end position="401"/>
    </location>
</feature>
<feature type="transmembrane region" description="Helical" evidence="8">
    <location>
        <begin position="312"/>
        <end position="334"/>
    </location>
</feature>
<keyword evidence="5 8" id="KW-0812">Transmembrane</keyword>
<keyword evidence="6 8" id="KW-1133">Transmembrane helix</keyword>
<feature type="transmembrane region" description="Helical" evidence="8">
    <location>
        <begin position="259"/>
        <end position="278"/>
    </location>
</feature>
<evidence type="ECO:0000256" key="5">
    <source>
        <dbReference type="ARBA" id="ARBA00022692"/>
    </source>
</evidence>
<dbReference type="GO" id="GO:0005886">
    <property type="term" value="C:plasma membrane"/>
    <property type="evidence" value="ECO:0007669"/>
    <property type="project" value="UniProtKB-SubCell"/>
</dbReference>
<evidence type="ECO:0000313" key="10">
    <source>
        <dbReference type="EMBL" id="MPM37647.1"/>
    </source>
</evidence>
<comment type="subcellular location">
    <subcellularLocation>
        <location evidence="1">Cell inner membrane</location>
        <topology evidence="1">Multi-pass membrane protein</topology>
    </subcellularLocation>
</comment>
<dbReference type="GO" id="GO:0015528">
    <property type="term" value="F:lactose:proton symporter activity"/>
    <property type="evidence" value="ECO:0007669"/>
    <property type="project" value="TreeGrafter"/>
</dbReference>
<dbReference type="InterPro" id="IPR024989">
    <property type="entry name" value="MFS_assoc_dom"/>
</dbReference>
<organism evidence="10">
    <name type="scientific">bioreactor metagenome</name>
    <dbReference type="NCBI Taxonomy" id="1076179"/>
    <lineage>
        <taxon>unclassified sequences</taxon>
        <taxon>metagenomes</taxon>
        <taxon>ecological metagenomes</taxon>
    </lineage>
</organism>
<keyword evidence="2" id="KW-0813">Transport</keyword>
<keyword evidence="3" id="KW-1003">Cell membrane</keyword>
<dbReference type="PANTHER" id="PTHR23522:SF10">
    <property type="entry name" value="3-PHENYLPROPIONIC ACID TRANSPORTER-RELATED"/>
    <property type="match status" value="1"/>
</dbReference>
<dbReference type="GO" id="GO:0030395">
    <property type="term" value="F:lactose binding"/>
    <property type="evidence" value="ECO:0007669"/>
    <property type="project" value="TreeGrafter"/>
</dbReference>
<evidence type="ECO:0000256" key="4">
    <source>
        <dbReference type="ARBA" id="ARBA00022519"/>
    </source>
</evidence>
<keyword evidence="4" id="KW-0997">Cell inner membrane</keyword>
<dbReference type="AlphaFoldDB" id="A0A644ZAE9"/>
<evidence type="ECO:0000259" key="9">
    <source>
        <dbReference type="Pfam" id="PF12832"/>
    </source>
</evidence>
<feature type="transmembrane region" description="Helical" evidence="8">
    <location>
        <begin position="25"/>
        <end position="45"/>
    </location>
</feature>
<dbReference type="Gene3D" id="1.20.1250.20">
    <property type="entry name" value="MFS general substrate transporter like domains"/>
    <property type="match status" value="2"/>
</dbReference>
<proteinExistence type="predicted"/>
<feature type="transmembrane region" description="Helical" evidence="8">
    <location>
        <begin position="57"/>
        <end position="77"/>
    </location>
</feature>
<evidence type="ECO:0000256" key="6">
    <source>
        <dbReference type="ARBA" id="ARBA00022989"/>
    </source>
</evidence>
<feature type="transmembrane region" description="Helical" evidence="8">
    <location>
        <begin position="290"/>
        <end position="306"/>
    </location>
</feature>
<comment type="caution">
    <text evidence="10">The sequence shown here is derived from an EMBL/GenBank/DDBJ whole genome shotgun (WGS) entry which is preliminary data.</text>
</comment>
<keyword evidence="7 8" id="KW-0472">Membrane</keyword>
<accession>A0A644ZAE9</accession>
<feature type="transmembrane region" description="Helical" evidence="8">
    <location>
        <begin position="224"/>
        <end position="247"/>
    </location>
</feature>
<dbReference type="PANTHER" id="PTHR23522">
    <property type="entry name" value="BLL5896 PROTEIN"/>
    <property type="match status" value="1"/>
</dbReference>
<dbReference type="Pfam" id="PF12832">
    <property type="entry name" value="MFS_1_like"/>
    <property type="match status" value="1"/>
</dbReference>
<dbReference type="EMBL" id="VSSQ01008020">
    <property type="protein sequence ID" value="MPM37647.1"/>
    <property type="molecule type" value="Genomic_DNA"/>
</dbReference>
<feature type="transmembrane region" description="Helical" evidence="8">
    <location>
        <begin position="346"/>
        <end position="365"/>
    </location>
</feature>
<evidence type="ECO:0000256" key="2">
    <source>
        <dbReference type="ARBA" id="ARBA00022448"/>
    </source>
</evidence>
<evidence type="ECO:0000256" key="3">
    <source>
        <dbReference type="ARBA" id="ARBA00022475"/>
    </source>
</evidence>
<evidence type="ECO:0000256" key="8">
    <source>
        <dbReference type="SAM" id="Phobius"/>
    </source>
</evidence>
<feature type="transmembrane region" description="Helical" evidence="8">
    <location>
        <begin position="89"/>
        <end position="113"/>
    </location>
</feature>
<dbReference type="InterPro" id="IPR036259">
    <property type="entry name" value="MFS_trans_sf"/>
</dbReference>
<reference evidence="10" key="1">
    <citation type="submission" date="2019-08" db="EMBL/GenBank/DDBJ databases">
        <authorList>
            <person name="Kucharzyk K."/>
            <person name="Murdoch R.W."/>
            <person name="Higgins S."/>
            <person name="Loffler F."/>
        </authorList>
    </citation>
    <scope>NUCLEOTIDE SEQUENCE</scope>
</reference>
<evidence type="ECO:0000256" key="1">
    <source>
        <dbReference type="ARBA" id="ARBA00004429"/>
    </source>
</evidence>